<keyword evidence="1" id="KW-0732">Signal</keyword>
<feature type="non-terminal residue" evidence="2">
    <location>
        <position position="1"/>
    </location>
</feature>
<feature type="signal peptide" evidence="1">
    <location>
        <begin position="1"/>
        <end position="18"/>
    </location>
</feature>
<evidence type="ECO:0000256" key="1">
    <source>
        <dbReference type="SAM" id="SignalP"/>
    </source>
</evidence>
<dbReference type="EMBL" id="GANO01004739">
    <property type="protein sequence ID" value="JAB55132.1"/>
    <property type="molecule type" value="mRNA"/>
</dbReference>
<dbReference type="AlphaFoldDB" id="U5EDI9"/>
<accession>U5EDI9</accession>
<evidence type="ECO:0000313" key="2">
    <source>
        <dbReference type="EMBL" id="JAB55132.1"/>
    </source>
</evidence>
<name>U5EDI9_9DIPT</name>
<proteinExistence type="evidence at transcript level"/>
<sequence length="72" mass="8247">IMNVIFLLLIIILTTAHTLPMSSGELGSKTDNDTEITTKRVPFVKSRIMFDAPINCEQNTRVDNFRKCRMVF</sequence>
<protein>
    <submittedName>
        <fullName evidence="2">Putative secreted protein</fullName>
    </submittedName>
</protein>
<organism evidence="2">
    <name type="scientific">Corethrella appendiculata</name>
    <dbReference type="NCBI Taxonomy" id="1370023"/>
    <lineage>
        <taxon>Eukaryota</taxon>
        <taxon>Metazoa</taxon>
        <taxon>Ecdysozoa</taxon>
        <taxon>Arthropoda</taxon>
        <taxon>Hexapoda</taxon>
        <taxon>Insecta</taxon>
        <taxon>Pterygota</taxon>
        <taxon>Neoptera</taxon>
        <taxon>Endopterygota</taxon>
        <taxon>Diptera</taxon>
        <taxon>Nematocera</taxon>
        <taxon>Culicoidea</taxon>
        <taxon>Chaoboridae</taxon>
        <taxon>Corethrella</taxon>
    </lineage>
</organism>
<feature type="chain" id="PRO_5004659644" evidence="1">
    <location>
        <begin position="19"/>
        <end position="72"/>
    </location>
</feature>
<reference evidence="2" key="1">
    <citation type="journal article" date="2014" name="Insect Biochem. Mol. Biol.">
        <title>An insight into the sialome of the frog biting fly, Corethrella appendiculata.</title>
        <authorList>
            <person name="Ribeiro J.M.C."/>
            <person name="Chagas A.C."/>
            <person name="Pham V.M."/>
            <person name="Lounibos L.P."/>
            <person name="Calvo E."/>
        </authorList>
    </citation>
    <scope>NUCLEOTIDE SEQUENCE</scope>
    <source>
        <tissue evidence="2">Salivary glands</tissue>
    </source>
</reference>